<evidence type="ECO:0000313" key="2">
    <source>
        <dbReference type="Proteomes" id="UP000469670"/>
    </source>
</evidence>
<dbReference type="InterPro" id="IPR008822">
    <property type="entry name" value="Endonuclease_RusA-like"/>
</dbReference>
<dbReference type="Gene3D" id="3.30.1330.70">
    <property type="entry name" value="Holliday junction resolvase RusA"/>
    <property type="match status" value="1"/>
</dbReference>
<reference evidence="1 2" key="1">
    <citation type="submission" date="2020-01" db="EMBL/GenBank/DDBJ databases">
        <title>Insect and environment-associated Actinomycetes.</title>
        <authorList>
            <person name="Currrie C."/>
            <person name="Chevrette M."/>
            <person name="Carlson C."/>
            <person name="Stubbendieck R."/>
            <person name="Wendt-Pienkowski E."/>
        </authorList>
    </citation>
    <scope>NUCLEOTIDE SEQUENCE [LARGE SCALE GENOMIC DNA]</scope>
    <source>
        <strain evidence="1 2">SID7590</strain>
    </source>
</reference>
<dbReference type="RefSeq" id="WP_164200547.1">
    <property type="nucleotide sequence ID" value="NZ_JAAGMP010000314.1"/>
</dbReference>
<dbReference type="SUPFAM" id="SSF103084">
    <property type="entry name" value="Holliday junction resolvase RusA"/>
    <property type="match status" value="1"/>
</dbReference>
<dbReference type="GO" id="GO:0006310">
    <property type="term" value="P:DNA recombination"/>
    <property type="evidence" value="ECO:0007669"/>
    <property type="project" value="InterPro"/>
</dbReference>
<name>A0A7K3RRP0_9ACTN</name>
<dbReference type="EMBL" id="JAAGMP010000314">
    <property type="protein sequence ID" value="NEC17911.1"/>
    <property type="molecule type" value="Genomic_DNA"/>
</dbReference>
<dbReference type="Proteomes" id="UP000469670">
    <property type="component" value="Unassembled WGS sequence"/>
</dbReference>
<sequence>MTTAPLLERHLRLTIVVHGRPAPQGSKAYKGHRTNAATGRRTAVLVEQSKRVKPWRHLVTTATTTAMTATHIKQYGGYPMAMGGMQPLDGPLEAEIVFTVLKPTSAPKRRRTWPTTRHSGDVDKLIRSTFDGIADAGAVTDDSRIIRVTATKTFPGEHPEALDQPGAIIRLYTLGDPS</sequence>
<protein>
    <submittedName>
        <fullName evidence="1">RusA family crossover junction endodeoxyribonuclease</fullName>
    </submittedName>
</protein>
<gene>
    <name evidence="1" type="ORF">G3I50_06490</name>
</gene>
<dbReference type="GO" id="GO:0000287">
    <property type="term" value="F:magnesium ion binding"/>
    <property type="evidence" value="ECO:0007669"/>
    <property type="project" value="InterPro"/>
</dbReference>
<comment type="caution">
    <text evidence="1">The sequence shown here is derived from an EMBL/GenBank/DDBJ whole genome shotgun (WGS) entry which is preliminary data.</text>
</comment>
<dbReference type="Pfam" id="PF05866">
    <property type="entry name" value="RusA"/>
    <property type="match status" value="1"/>
</dbReference>
<accession>A0A7K3RRP0</accession>
<proteinExistence type="predicted"/>
<evidence type="ECO:0000313" key="1">
    <source>
        <dbReference type="EMBL" id="NEC17911.1"/>
    </source>
</evidence>
<dbReference type="InterPro" id="IPR036614">
    <property type="entry name" value="RusA-like_sf"/>
</dbReference>
<dbReference type="GO" id="GO:0006281">
    <property type="term" value="P:DNA repair"/>
    <property type="evidence" value="ECO:0007669"/>
    <property type="project" value="InterPro"/>
</dbReference>
<organism evidence="1 2">
    <name type="scientific">Streptomyces parvus</name>
    <dbReference type="NCBI Taxonomy" id="66428"/>
    <lineage>
        <taxon>Bacteria</taxon>
        <taxon>Bacillati</taxon>
        <taxon>Actinomycetota</taxon>
        <taxon>Actinomycetes</taxon>
        <taxon>Kitasatosporales</taxon>
        <taxon>Streptomycetaceae</taxon>
        <taxon>Streptomyces</taxon>
    </lineage>
</organism>
<dbReference type="AlphaFoldDB" id="A0A7K3RRP0"/>